<accession>A0ABP5L7Z2</accession>
<dbReference type="Gene3D" id="3.10.450.50">
    <property type="match status" value="1"/>
</dbReference>
<dbReference type="InterPro" id="IPR032710">
    <property type="entry name" value="NTF2-like_dom_sf"/>
</dbReference>
<dbReference type="Proteomes" id="UP001501020">
    <property type="component" value="Unassembled WGS sequence"/>
</dbReference>
<sequence>MSKVPSRRARLAHAAKHAELWNAGKKDEWIASWRTIVPAEVRMFDPVDTEEKSGFDAATTHAWDLFQHLLRITMITVQVNGDEMAWVCENRFGADPDVYTVHSIETFAWDDAGNLLIKTYYPMPEHIGADQDPYAHILGERH</sequence>
<comment type="caution">
    <text evidence="1">The sequence shown here is derived from an EMBL/GenBank/DDBJ whole genome shotgun (WGS) entry which is preliminary data.</text>
</comment>
<dbReference type="EMBL" id="BAAAMR010000034">
    <property type="protein sequence ID" value="GAA2142263.1"/>
    <property type="molecule type" value="Genomic_DNA"/>
</dbReference>
<proteinExistence type="predicted"/>
<reference evidence="2" key="1">
    <citation type="journal article" date="2019" name="Int. J. Syst. Evol. Microbiol.">
        <title>The Global Catalogue of Microorganisms (GCM) 10K type strain sequencing project: providing services to taxonomists for standard genome sequencing and annotation.</title>
        <authorList>
            <consortium name="The Broad Institute Genomics Platform"/>
            <consortium name="The Broad Institute Genome Sequencing Center for Infectious Disease"/>
            <person name="Wu L."/>
            <person name="Ma J."/>
        </authorList>
    </citation>
    <scope>NUCLEOTIDE SEQUENCE [LARGE SCALE GENOMIC DNA]</scope>
    <source>
        <strain evidence="2">JCM 13850</strain>
    </source>
</reference>
<gene>
    <name evidence="1" type="ORF">GCM10009727_40310</name>
</gene>
<evidence type="ECO:0000313" key="1">
    <source>
        <dbReference type="EMBL" id="GAA2142263.1"/>
    </source>
</evidence>
<dbReference type="RefSeq" id="WP_344269048.1">
    <property type="nucleotide sequence ID" value="NZ_BAAAMR010000034.1"/>
</dbReference>
<evidence type="ECO:0008006" key="3">
    <source>
        <dbReference type="Google" id="ProtNLM"/>
    </source>
</evidence>
<keyword evidence="2" id="KW-1185">Reference proteome</keyword>
<organism evidence="1 2">
    <name type="scientific">Actinomadura napierensis</name>
    <dbReference type="NCBI Taxonomy" id="267854"/>
    <lineage>
        <taxon>Bacteria</taxon>
        <taxon>Bacillati</taxon>
        <taxon>Actinomycetota</taxon>
        <taxon>Actinomycetes</taxon>
        <taxon>Streptosporangiales</taxon>
        <taxon>Thermomonosporaceae</taxon>
        <taxon>Actinomadura</taxon>
    </lineage>
</organism>
<protein>
    <recommendedName>
        <fullName evidence="3">Nuclear transport factor 2 family protein</fullName>
    </recommendedName>
</protein>
<dbReference type="SUPFAM" id="SSF54427">
    <property type="entry name" value="NTF2-like"/>
    <property type="match status" value="1"/>
</dbReference>
<evidence type="ECO:0000313" key="2">
    <source>
        <dbReference type="Proteomes" id="UP001501020"/>
    </source>
</evidence>
<name>A0ABP5L7Z2_9ACTN</name>